<dbReference type="InterPro" id="IPR051603">
    <property type="entry name" value="Zinc-ADH_QOR/CCCR"/>
</dbReference>
<dbReference type="Proteomes" id="UP001485043">
    <property type="component" value="Unassembled WGS sequence"/>
</dbReference>
<evidence type="ECO:0000259" key="2">
    <source>
        <dbReference type="SMART" id="SM00829"/>
    </source>
</evidence>
<dbReference type="InterPro" id="IPR036291">
    <property type="entry name" value="NAD(P)-bd_dom_sf"/>
</dbReference>
<dbReference type="InterPro" id="IPR013154">
    <property type="entry name" value="ADH-like_N"/>
</dbReference>
<protein>
    <recommendedName>
        <fullName evidence="2">Enoyl reductase (ER) domain-containing protein</fullName>
    </recommendedName>
</protein>
<dbReference type="SUPFAM" id="SSF50129">
    <property type="entry name" value="GroES-like"/>
    <property type="match status" value="1"/>
</dbReference>
<dbReference type="Pfam" id="PF13602">
    <property type="entry name" value="ADH_zinc_N_2"/>
    <property type="match status" value="1"/>
</dbReference>
<evidence type="ECO:0000256" key="1">
    <source>
        <dbReference type="ARBA" id="ARBA00022857"/>
    </source>
</evidence>
<gene>
    <name evidence="3" type="ORF">WJX84_011155</name>
</gene>
<name>A0AAW1T0X9_9CHLO</name>
<dbReference type="SUPFAM" id="SSF51735">
    <property type="entry name" value="NAD(P)-binding Rossmann-fold domains"/>
    <property type="match status" value="1"/>
</dbReference>
<dbReference type="CDD" id="cd08243">
    <property type="entry name" value="quinone_oxidoreductase_like_1"/>
    <property type="match status" value="1"/>
</dbReference>
<keyword evidence="1" id="KW-0521">NADP</keyword>
<sequence length="324" mass="34173">MATTFRAVVVRETGPAEVLHLEKLPLPKPVPGQVLIRTKAFGLNRLELHIRQGLVNFVKFPRVLGFECVGLVEEAPGAEFSKGQTVATAMGGLGSKFDGGYAEFTCVPASQVQALETTLDWAVLGAIPEMMQTAYGSLFQALKLQKGDRLLIRGGTTSVGLAAAAIAKSNGNYVAATTRKAASKKLLLATGADKVFIDSGSIADQMKEGEAFDKVLELVGTITLLDSLKCIKPGGICCVTGMIGSSKGLDNFEPLGSIPHTVSLTCYSGGANDFMATPLNELAKQVAAGTLQVQIGKTFKLDEIVEAHRCMEEDRAGGKIVVLT</sequence>
<comment type="caution">
    <text evidence="3">The sequence shown here is derived from an EMBL/GenBank/DDBJ whole genome shotgun (WGS) entry which is preliminary data.</text>
</comment>
<dbReference type="SMART" id="SM00829">
    <property type="entry name" value="PKS_ER"/>
    <property type="match status" value="1"/>
</dbReference>
<organism evidence="3 4">
    <name type="scientific">Apatococcus fuscideae</name>
    <dbReference type="NCBI Taxonomy" id="2026836"/>
    <lineage>
        <taxon>Eukaryota</taxon>
        <taxon>Viridiplantae</taxon>
        <taxon>Chlorophyta</taxon>
        <taxon>core chlorophytes</taxon>
        <taxon>Trebouxiophyceae</taxon>
        <taxon>Chlorellales</taxon>
        <taxon>Chlorellaceae</taxon>
        <taxon>Apatococcus</taxon>
    </lineage>
</organism>
<dbReference type="InterPro" id="IPR011032">
    <property type="entry name" value="GroES-like_sf"/>
</dbReference>
<dbReference type="PANTHER" id="PTHR44154:SF1">
    <property type="entry name" value="QUINONE OXIDOREDUCTASE"/>
    <property type="match status" value="1"/>
</dbReference>
<dbReference type="Gene3D" id="3.90.180.10">
    <property type="entry name" value="Medium-chain alcohol dehydrogenases, catalytic domain"/>
    <property type="match status" value="1"/>
</dbReference>
<proteinExistence type="predicted"/>
<dbReference type="GO" id="GO:0016491">
    <property type="term" value="F:oxidoreductase activity"/>
    <property type="evidence" value="ECO:0007669"/>
    <property type="project" value="InterPro"/>
</dbReference>
<dbReference type="EMBL" id="JALJOV010000511">
    <property type="protein sequence ID" value="KAK9863149.1"/>
    <property type="molecule type" value="Genomic_DNA"/>
</dbReference>
<dbReference type="Pfam" id="PF08240">
    <property type="entry name" value="ADH_N"/>
    <property type="match status" value="1"/>
</dbReference>
<evidence type="ECO:0000313" key="4">
    <source>
        <dbReference type="Proteomes" id="UP001485043"/>
    </source>
</evidence>
<dbReference type="Gene3D" id="3.40.50.720">
    <property type="entry name" value="NAD(P)-binding Rossmann-like Domain"/>
    <property type="match status" value="1"/>
</dbReference>
<feature type="domain" description="Enoyl reductase (ER)" evidence="2">
    <location>
        <begin position="14"/>
        <end position="322"/>
    </location>
</feature>
<keyword evidence="4" id="KW-1185">Reference proteome</keyword>
<accession>A0AAW1T0X9</accession>
<evidence type="ECO:0000313" key="3">
    <source>
        <dbReference type="EMBL" id="KAK9863149.1"/>
    </source>
</evidence>
<reference evidence="3 4" key="1">
    <citation type="journal article" date="2024" name="Nat. Commun.">
        <title>Phylogenomics reveals the evolutionary origins of lichenization in chlorophyte algae.</title>
        <authorList>
            <person name="Puginier C."/>
            <person name="Libourel C."/>
            <person name="Otte J."/>
            <person name="Skaloud P."/>
            <person name="Haon M."/>
            <person name="Grisel S."/>
            <person name="Petersen M."/>
            <person name="Berrin J.G."/>
            <person name="Delaux P.M."/>
            <person name="Dal Grande F."/>
            <person name="Keller J."/>
        </authorList>
    </citation>
    <scope>NUCLEOTIDE SEQUENCE [LARGE SCALE GENOMIC DNA]</scope>
    <source>
        <strain evidence="3 4">SAG 2523</strain>
    </source>
</reference>
<dbReference type="PANTHER" id="PTHR44154">
    <property type="entry name" value="QUINONE OXIDOREDUCTASE"/>
    <property type="match status" value="1"/>
</dbReference>
<dbReference type="InterPro" id="IPR020843">
    <property type="entry name" value="ER"/>
</dbReference>
<dbReference type="AlphaFoldDB" id="A0AAW1T0X9"/>